<dbReference type="EMBL" id="CM037624">
    <property type="protein sequence ID" value="KAH8011371.1"/>
    <property type="molecule type" value="Genomic_DNA"/>
</dbReference>
<dbReference type="Proteomes" id="UP000827872">
    <property type="component" value="Linkage Group LG11"/>
</dbReference>
<evidence type="ECO:0000313" key="1">
    <source>
        <dbReference type="EMBL" id="KAH8011371.1"/>
    </source>
</evidence>
<reference evidence="1" key="1">
    <citation type="submission" date="2021-08" db="EMBL/GenBank/DDBJ databases">
        <title>The first chromosome-level gecko genome reveals the dynamic sex chromosomes of Neotropical dwarf geckos (Sphaerodactylidae: Sphaerodactylus).</title>
        <authorList>
            <person name="Pinto B.J."/>
            <person name="Keating S.E."/>
            <person name="Gamble T."/>
        </authorList>
    </citation>
    <scope>NUCLEOTIDE SEQUENCE</scope>
    <source>
        <strain evidence="1">TG3544</strain>
    </source>
</reference>
<evidence type="ECO:0000313" key="2">
    <source>
        <dbReference type="Proteomes" id="UP000827872"/>
    </source>
</evidence>
<organism evidence="1 2">
    <name type="scientific">Sphaerodactylus townsendi</name>
    <dbReference type="NCBI Taxonomy" id="933632"/>
    <lineage>
        <taxon>Eukaryota</taxon>
        <taxon>Metazoa</taxon>
        <taxon>Chordata</taxon>
        <taxon>Craniata</taxon>
        <taxon>Vertebrata</taxon>
        <taxon>Euteleostomi</taxon>
        <taxon>Lepidosauria</taxon>
        <taxon>Squamata</taxon>
        <taxon>Bifurcata</taxon>
        <taxon>Gekkota</taxon>
        <taxon>Sphaerodactylidae</taxon>
        <taxon>Sphaerodactylus</taxon>
    </lineage>
</organism>
<comment type="caution">
    <text evidence="1">The sequence shown here is derived from an EMBL/GenBank/DDBJ whole genome shotgun (WGS) entry which is preliminary data.</text>
</comment>
<proteinExistence type="predicted"/>
<accession>A0ACB8FXA2</accession>
<gene>
    <name evidence="1" type="ORF">K3G42_022262</name>
</gene>
<name>A0ACB8FXA2_9SAUR</name>
<keyword evidence="2" id="KW-1185">Reference proteome</keyword>
<sequence>MPSLRDAISTGWFQWLWDRCPDPVSQTAQPCCSINSLGLGKMLEGSLHGQKATMLVEGIFWIEPSASSMHKSAFAFWFSGYFAPVSLGCPGMSSEQGTEFLSTLWDHSLKALCCPL</sequence>
<protein>
    <submittedName>
        <fullName evidence="1">Uncharacterized protein</fullName>
    </submittedName>
</protein>